<name>A0A8T2TKK8_CERRI</name>
<dbReference type="PANTHER" id="PTHR33312">
    <property type="entry name" value="MEMBRANE-ASSOCIATED KINASE REGULATOR 4-RELATED"/>
    <property type="match status" value="1"/>
</dbReference>
<evidence type="ECO:0000256" key="1">
    <source>
        <dbReference type="SAM" id="MobiDB-lite"/>
    </source>
</evidence>
<organism evidence="2 3">
    <name type="scientific">Ceratopteris richardii</name>
    <name type="common">Triangle waterfern</name>
    <dbReference type="NCBI Taxonomy" id="49495"/>
    <lineage>
        <taxon>Eukaryota</taxon>
        <taxon>Viridiplantae</taxon>
        <taxon>Streptophyta</taxon>
        <taxon>Embryophyta</taxon>
        <taxon>Tracheophyta</taxon>
        <taxon>Polypodiopsida</taxon>
        <taxon>Polypodiidae</taxon>
        <taxon>Polypodiales</taxon>
        <taxon>Pteridineae</taxon>
        <taxon>Pteridaceae</taxon>
        <taxon>Parkerioideae</taxon>
        <taxon>Ceratopteris</taxon>
    </lineage>
</organism>
<dbReference type="Proteomes" id="UP000825935">
    <property type="component" value="Chromosome 13"/>
</dbReference>
<comment type="caution">
    <text evidence="2">The sequence shown here is derived from an EMBL/GenBank/DDBJ whole genome shotgun (WGS) entry which is preliminary data.</text>
</comment>
<dbReference type="PANTHER" id="PTHR33312:SF21">
    <property type="entry name" value="MEMBRANE-ASSOCIATED KINASE REGULATOR 3-RELATED"/>
    <property type="match status" value="1"/>
</dbReference>
<dbReference type="GO" id="GO:0005886">
    <property type="term" value="C:plasma membrane"/>
    <property type="evidence" value="ECO:0007669"/>
    <property type="project" value="InterPro"/>
</dbReference>
<keyword evidence="3" id="KW-1185">Reference proteome</keyword>
<dbReference type="AlphaFoldDB" id="A0A8T2TKK8"/>
<dbReference type="InterPro" id="IPR039620">
    <property type="entry name" value="BKI1/MAKR1/3/4"/>
</dbReference>
<feature type="compositionally biased region" description="Polar residues" evidence="1">
    <location>
        <begin position="88"/>
        <end position="97"/>
    </location>
</feature>
<dbReference type="GO" id="GO:0019210">
    <property type="term" value="F:kinase inhibitor activity"/>
    <property type="evidence" value="ECO:0007669"/>
    <property type="project" value="InterPro"/>
</dbReference>
<gene>
    <name evidence="2" type="ORF">KP509_13G084300</name>
</gene>
<evidence type="ECO:0000313" key="2">
    <source>
        <dbReference type="EMBL" id="KAH7421975.1"/>
    </source>
</evidence>
<feature type="region of interest" description="Disordered" evidence="1">
    <location>
        <begin position="88"/>
        <end position="108"/>
    </location>
</feature>
<accession>A0A8T2TKK8</accession>
<reference evidence="2" key="1">
    <citation type="submission" date="2021-08" db="EMBL/GenBank/DDBJ databases">
        <title>WGS assembly of Ceratopteris richardii.</title>
        <authorList>
            <person name="Marchant D.B."/>
            <person name="Chen G."/>
            <person name="Jenkins J."/>
            <person name="Shu S."/>
            <person name="Leebens-Mack J."/>
            <person name="Grimwood J."/>
            <person name="Schmutz J."/>
            <person name="Soltis P."/>
            <person name="Soltis D."/>
            <person name="Chen Z.-H."/>
        </authorList>
    </citation>
    <scope>NUCLEOTIDE SEQUENCE</scope>
    <source>
        <strain evidence="2">Whitten #5841</strain>
        <tissue evidence="2">Leaf</tissue>
    </source>
</reference>
<protein>
    <submittedName>
        <fullName evidence="2">Uncharacterized protein</fullName>
    </submittedName>
</protein>
<sequence>MCEYRSLGRNTKSALEGQKKVTELERSRRCSRPCSSQQIRRVIPNSVERSGEPENCSLTPADELFYKGQLLPLLLPFRLKKVQELSNKEASVSNISPSEADDDAKDHDISQSESYTLSVISNDELHAKICISASESSEDLSSSTLTNNEYPAKICGTARESSEELPSSTLYLNLGERMHSKASMIIRVPTDRIAKDRSSNNCSAPVRKPKIRWSSIFRKDVKPSLVDAACCNFTRTTSGHRNKPTEVEYIAVESNVCTLQWRDSSDRHVSPKRPRRSFSSLSSSACMHRNLPINSRSLRHYDECLDFDMKGPAGSQKESLILKAKYCLQKPFNLFKLSRLKDEKDQRGVANILKQLHEDQCLNSVHVTKKKSQVAHCEQNNARQSDDDELNTFDNAFEASSFTKNMSLKEYWNLRLTEINGSEMNWPSMMLADEEEDDQCNAAFITIEPDFLQKNENSPFSNLECNASSLRSDGLSTSSRRLDSCYDHESIQSAIAHCKASA</sequence>
<evidence type="ECO:0000313" key="3">
    <source>
        <dbReference type="Proteomes" id="UP000825935"/>
    </source>
</evidence>
<dbReference type="EMBL" id="CM035418">
    <property type="protein sequence ID" value="KAH7421975.1"/>
    <property type="molecule type" value="Genomic_DNA"/>
</dbReference>
<proteinExistence type="predicted"/>